<reference evidence="3 4" key="1">
    <citation type="submission" date="2024-03" db="EMBL/GenBank/DDBJ databases">
        <title>Novel species of the genus Variovorax.</title>
        <authorList>
            <person name="Liu Q."/>
            <person name="Xin Y.-H."/>
        </authorList>
    </citation>
    <scope>NUCLEOTIDE SEQUENCE [LARGE SCALE GENOMIC DNA]</scope>
    <source>
        <strain evidence="3 4">KACC 18501</strain>
    </source>
</reference>
<dbReference type="Proteomes" id="UP001363010">
    <property type="component" value="Unassembled WGS sequence"/>
</dbReference>
<evidence type="ECO:0000256" key="2">
    <source>
        <dbReference type="RuleBase" id="RU003707"/>
    </source>
</evidence>
<dbReference type="CDD" id="cd06558">
    <property type="entry name" value="crotonase-like"/>
    <property type="match status" value="1"/>
</dbReference>
<dbReference type="InterPro" id="IPR001753">
    <property type="entry name" value="Enoyl-CoA_hydra/iso"/>
</dbReference>
<protein>
    <submittedName>
        <fullName evidence="3">Crotonase/enoyl-CoA hydratase family protein</fullName>
    </submittedName>
</protein>
<dbReference type="NCBIfam" id="NF006108">
    <property type="entry name" value="PRK08259.1"/>
    <property type="match status" value="1"/>
</dbReference>
<dbReference type="RefSeq" id="WP_340365464.1">
    <property type="nucleotide sequence ID" value="NZ_JBBKZV010000013.1"/>
</dbReference>
<dbReference type="Gene3D" id="3.90.226.10">
    <property type="entry name" value="2-enoyl-CoA Hydratase, Chain A, domain 1"/>
    <property type="match status" value="1"/>
</dbReference>
<dbReference type="Pfam" id="PF00378">
    <property type="entry name" value="ECH_1"/>
    <property type="match status" value="1"/>
</dbReference>
<sequence>MSLVTFDVDADVCTITINRPEKRNAVDGATARELRAAFEGFEADPALRVAILTGAGDNFCAGADLSVVGNPALRNELDPEGGGSGPMGPSRMALSKPLIAALTGYAVAGGLELALLADLRVADPNAVLGVFCRRWGVPLIDGGTVRLPRIVGMARALDLILTGRPVAAPEALAMGLVNRVSAPNNALSEAQALARDIAAFPQQCMLTDRHSAYAQWDLPLAEALRQEGARGVPMVAAEGQAGAERFATGAGRHGKFNGR</sequence>
<comment type="similarity">
    <text evidence="1 2">Belongs to the enoyl-CoA hydratase/isomerase family.</text>
</comment>
<evidence type="ECO:0000256" key="1">
    <source>
        <dbReference type="ARBA" id="ARBA00005254"/>
    </source>
</evidence>
<dbReference type="Gene3D" id="1.10.287.2460">
    <property type="match status" value="1"/>
</dbReference>
<dbReference type="PANTHER" id="PTHR43802">
    <property type="entry name" value="ENOYL-COA HYDRATASE"/>
    <property type="match status" value="1"/>
</dbReference>
<keyword evidence="4" id="KW-1185">Reference proteome</keyword>
<dbReference type="InterPro" id="IPR018376">
    <property type="entry name" value="Enoyl-CoA_hyd/isom_CS"/>
</dbReference>
<name>A0ABU8W314_9BURK</name>
<dbReference type="PANTHER" id="PTHR43802:SF1">
    <property type="entry name" value="IP11341P-RELATED"/>
    <property type="match status" value="1"/>
</dbReference>
<dbReference type="SUPFAM" id="SSF52096">
    <property type="entry name" value="ClpP/crotonase"/>
    <property type="match status" value="1"/>
</dbReference>
<organism evidence="3 4">
    <name type="scientific">Variovorax humicola</name>
    <dbReference type="NCBI Taxonomy" id="1769758"/>
    <lineage>
        <taxon>Bacteria</taxon>
        <taxon>Pseudomonadati</taxon>
        <taxon>Pseudomonadota</taxon>
        <taxon>Betaproteobacteria</taxon>
        <taxon>Burkholderiales</taxon>
        <taxon>Comamonadaceae</taxon>
        <taxon>Variovorax</taxon>
    </lineage>
</organism>
<evidence type="ECO:0000313" key="4">
    <source>
        <dbReference type="Proteomes" id="UP001363010"/>
    </source>
</evidence>
<dbReference type="PROSITE" id="PS00166">
    <property type="entry name" value="ENOYL_COA_HYDRATASE"/>
    <property type="match status" value="1"/>
</dbReference>
<accession>A0ABU8W314</accession>
<proteinExistence type="inferred from homology"/>
<dbReference type="InterPro" id="IPR029045">
    <property type="entry name" value="ClpP/crotonase-like_dom_sf"/>
</dbReference>
<evidence type="ECO:0000313" key="3">
    <source>
        <dbReference type="EMBL" id="MEJ8824441.1"/>
    </source>
</evidence>
<gene>
    <name evidence="3" type="ORF">WKW80_20765</name>
</gene>
<comment type="caution">
    <text evidence="3">The sequence shown here is derived from an EMBL/GenBank/DDBJ whole genome shotgun (WGS) entry which is preliminary data.</text>
</comment>
<dbReference type="EMBL" id="JBBKZV010000013">
    <property type="protein sequence ID" value="MEJ8824441.1"/>
    <property type="molecule type" value="Genomic_DNA"/>
</dbReference>